<dbReference type="PANTHER" id="PTHR44757">
    <property type="entry name" value="DIGUANYLATE CYCLASE DGCP"/>
    <property type="match status" value="1"/>
</dbReference>
<keyword evidence="1" id="KW-0472">Membrane</keyword>
<dbReference type="SUPFAM" id="SSF55785">
    <property type="entry name" value="PYP-like sensor domain (PAS domain)"/>
    <property type="match status" value="3"/>
</dbReference>
<evidence type="ECO:0000256" key="1">
    <source>
        <dbReference type="SAM" id="Phobius"/>
    </source>
</evidence>
<dbReference type="InterPro" id="IPR001633">
    <property type="entry name" value="EAL_dom"/>
</dbReference>
<dbReference type="CDD" id="cd01949">
    <property type="entry name" value="GGDEF"/>
    <property type="match status" value="1"/>
</dbReference>
<accession>A0ABZ0YZZ5</accession>
<dbReference type="Pfam" id="PF08447">
    <property type="entry name" value="PAS_3"/>
    <property type="match status" value="1"/>
</dbReference>
<dbReference type="SMART" id="SM00065">
    <property type="entry name" value="GAF"/>
    <property type="match status" value="1"/>
</dbReference>
<dbReference type="EMBL" id="CP140153">
    <property type="protein sequence ID" value="WQH16832.1"/>
    <property type="molecule type" value="Genomic_DNA"/>
</dbReference>
<feature type="transmembrane region" description="Helical" evidence="1">
    <location>
        <begin position="54"/>
        <end position="72"/>
    </location>
</feature>
<dbReference type="SMART" id="SM00052">
    <property type="entry name" value="EAL"/>
    <property type="match status" value="1"/>
</dbReference>
<dbReference type="InterPro" id="IPR029787">
    <property type="entry name" value="Nucleotide_cyclase"/>
</dbReference>
<feature type="domain" description="PAC" evidence="3">
    <location>
        <begin position="921"/>
        <end position="973"/>
    </location>
</feature>
<keyword evidence="1" id="KW-1133">Transmembrane helix</keyword>
<gene>
    <name evidence="6" type="ORF">SR882_02725</name>
</gene>
<dbReference type="InterPro" id="IPR035919">
    <property type="entry name" value="EAL_sf"/>
</dbReference>
<evidence type="ECO:0000259" key="3">
    <source>
        <dbReference type="PROSITE" id="PS50113"/>
    </source>
</evidence>
<proteinExistence type="predicted"/>
<feature type="domain" description="EAL" evidence="4">
    <location>
        <begin position="1148"/>
        <end position="1402"/>
    </location>
</feature>
<dbReference type="Gene3D" id="3.30.450.40">
    <property type="match status" value="1"/>
</dbReference>
<dbReference type="CDD" id="cd00130">
    <property type="entry name" value="PAS"/>
    <property type="match status" value="3"/>
</dbReference>
<dbReference type="PANTHER" id="PTHR44757:SF2">
    <property type="entry name" value="BIOFILM ARCHITECTURE MAINTENANCE PROTEIN MBAA"/>
    <property type="match status" value="1"/>
</dbReference>
<keyword evidence="1" id="KW-0812">Transmembrane</keyword>
<dbReference type="NCBIfam" id="TIGR00254">
    <property type="entry name" value="GGDEF"/>
    <property type="match status" value="1"/>
</dbReference>
<dbReference type="SMART" id="SM00091">
    <property type="entry name" value="PAS"/>
    <property type="match status" value="3"/>
</dbReference>
<dbReference type="InterPro" id="IPR001610">
    <property type="entry name" value="PAC"/>
</dbReference>
<evidence type="ECO:0000259" key="5">
    <source>
        <dbReference type="PROSITE" id="PS50887"/>
    </source>
</evidence>
<protein>
    <submittedName>
        <fullName evidence="6">EAL domain-containing protein</fullName>
    </submittedName>
</protein>
<dbReference type="Gene3D" id="3.20.20.450">
    <property type="entry name" value="EAL domain"/>
    <property type="match status" value="1"/>
</dbReference>
<dbReference type="InterPro" id="IPR035965">
    <property type="entry name" value="PAS-like_dom_sf"/>
</dbReference>
<dbReference type="Pfam" id="PF13426">
    <property type="entry name" value="PAS_9"/>
    <property type="match status" value="1"/>
</dbReference>
<evidence type="ECO:0000259" key="4">
    <source>
        <dbReference type="PROSITE" id="PS50883"/>
    </source>
</evidence>
<dbReference type="Pfam" id="PF00563">
    <property type="entry name" value="EAL"/>
    <property type="match status" value="1"/>
</dbReference>
<dbReference type="Proteomes" id="UP001327459">
    <property type="component" value="Chromosome"/>
</dbReference>
<dbReference type="PROSITE" id="PS50887">
    <property type="entry name" value="GGDEF"/>
    <property type="match status" value="1"/>
</dbReference>
<dbReference type="PROSITE" id="PS50883">
    <property type="entry name" value="EAL"/>
    <property type="match status" value="1"/>
</dbReference>
<sequence>MTSRDHQPATAGRRSFSPLVLALSYVVYAGLWILTSDWLLGLFVPAEQLARAGVVKGLSFVAVTGLILYLLLRWLTPDTATTDTRADTQGNTQAASTSRRGPLTVFVANLLVVASITIGTYLYQAPAAIESAQGRMADVAALRADFIDAWLDERASDASVIQSSDSLRQAAQALVSPETASHETNSARQRVIDQFDALRQAYDYEGVALLDASGTIPLVNRGVTRWPDDLMMGIRAAADGGVIELPPDLYTDRHAHIDWLVPITRGDDILAHVLLRANVPSMPAGARHAHAATHLAYPVGDTVLYLDDMDRMSAEEPWPSLPWSRSAVEPDDFTPAAQPRSLEGSGLDGAAIVGAIHPLPGRQWAIVTTQQRSAVLAPLHQALWLLAVVAFFLLAIIAVVLTLLWRRTRESDALRWAARTAEQDRLLRVFYDMPFFGMAISSPADRRITDANTRLADMLGHPGGSLVGKSWDDLLGDARYDEERQATIDLIEGRVDHCTQEYAVNRPDGTTAHLRFDTRLTRSEDGQAERLVSIAEDVTREREAYRALEHQKDLYDLLSQTNQAITRCRTADELFETACRVAVEHGHLAFAWIGLIDAETGAVNPVARFGDEVGYVDNIEVSVHAHEPAGQGPVGRAIRANELVVVNHFQTSLATGVWHEQAIEAGVDAVAAFPITRDGKVIGAMALYASVNDFFDAAICNTVGELATDISFALDYFDRLEDLERAKEAVAASPAVLFRWLPEDGWPAAYVSDNIKRWGYTTAQWLEREIRFADIVHPDDLRSMNAEIDEYLTNGHQQYRQEYRLRMGDGDYRWFEDLTLVRRDTDGTILWFDGVVTDIHDRHEIEQHERLMAKVIENTREGVLITDRDQVIIEVNPAFTELTGFAAEDVIGKSPDLLASGQHDPSFYRDMWETLERDGHWQGEIWNRRKNGETFPEILSISTVTDREGNISHYVGLFVDISRQKENESKLDFLAHHDPLTGLPNRLLMMARLEQLIDVARREDGEIAVLMIDLDRFKDVNDSLGHAVGDQLLVKVSDRLRDRFDQADTIARLGGDEFAMAITGIDNTAAVGELADTVINALGEPWELAKGQQVRVLASVGISLYPHNAASPLGLVQQADTALYRAKDEGRGTFRFFSDEMTDAARDRVALELQLRQAIDNDELRLVFQPQTRLGDNGLHGAEVLVRWQHPVDGLISPDRFIPVAETTGLIWPLGEWVLREACRQGKTWLDAGHEFGRLAVNLSPHQLRHGEIDRLVERVLGETGFPAERLELELTESAIVRRESEARDLLNRLRAMGVHVALDDFGTGYSSLGQLREFAIDVLKIDKRFIDLIEEPSDRGQIARVIIDLGHTLGLKVLAEGVERGSQLEFLRQYHCDIYQGYLESQPLSEDQFAQRYLHHG</sequence>
<dbReference type="InterPro" id="IPR013656">
    <property type="entry name" value="PAS_4"/>
</dbReference>
<dbReference type="SMART" id="SM00267">
    <property type="entry name" value="GGDEF"/>
    <property type="match status" value="1"/>
</dbReference>
<evidence type="ECO:0000313" key="6">
    <source>
        <dbReference type="EMBL" id="WQH16832.1"/>
    </source>
</evidence>
<dbReference type="Gene3D" id="3.30.450.20">
    <property type="entry name" value="PAS domain"/>
    <property type="match status" value="3"/>
</dbReference>
<dbReference type="NCBIfam" id="TIGR00229">
    <property type="entry name" value="sensory_box"/>
    <property type="match status" value="3"/>
</dbReference>
<keyword evidence="7" id="KW-1185">Reference proteome</keyword>
<dbReference type="InterPro" id="IPR043128">
    <property type="entry name" value="Rev_trsase/Diguanyl_cyclase"/>
</dbReference>
<dbReference type="SMART" id="SM00086">
    <property type="entry name" value="PAC"/>
    <property type="match status" value="3"/>
</dbReference>
<feature type="transmembrane region" description="Helical" evidence="1">
    <location>
        <begin position="103"/>
        <end position="123"/>
    </location>
</feature>
<feature type="domain" description="GGDEF" evidence="5">
    <location>
        <begin position="1005"/>
        <end position="1139"/>
    </location>
</feature>
<dbReference type="PROSITE" id="PS50112">
    <property type="entry name" value="PAS"/>
    <property type="match status" value="2"/>
</dbReference>
<feature type="domain" description="PAS" evidence="2">
    <location>
        <begin position="848"/>
        <end position="894"/>
    </location>
</feature>
<dbReference type="Pfam" id="PF08448">
    <property type="entry name" value="PAS_4"/>
    <property type="match status" value="1"/>
</dbReference>
<feature type="domain" description="PAC" evidence="3">
    <location>
        <begin position="498"/>
        <end position="550"/>
    </location>
</feature>
<name>A0ABZ0YZZ5_9GAMM</name>
<dbReference type="InterPro" id="IPR000014">
    <property type="entry name" value="PAS"/>
</dbReference>
<feature type="domain" description="PAC" evidence="3">
    <location>
        <begin position="799"/>
        <end position="851"/>
    </location>
</feature>
<evidence type="ECO:0000259" key="2">
    <source>
        <dbReference type="PROSITE" id="PS50112"/>
    </source>
</evidence>
<dbReference type="InterPro" id="IPR000160">
    <property type="entry name" value="GGDEF_dom"/>
</dbReference>
<feature type="transmembrane region" description="Helical" evidence="1">
    <location>
        <begin position="382"/>
        <end position="405"/>
    </location>
</feature>
<dbReference type="PROSITE" id="PS50113">
    <property type="entry name" value="PAC"/>
    <property type="match status" value="3"/>
</dbReference>
<dbReference type="InterPro" id="IPR003018">
    <property type="entry name" value="GAF"/>
</dbReference>
<organism evidence="6 7">
    <name type="scientific">Guyparkeria halophila</name>
    <dbReference type="NCBI Taxonomy" id="47960"/>
    <lineage>
        <taxon>Bacteria</taxon>
        <taxon>Pseudomonadati</taxon>
        <taxon>Pseudomonadota</taxon>
        <taxon>Gammaproteobacteria</taxon>
        <taxon>Chromatiales</taxon>
        <taxon>Thioalkalibacteraceae</taxon>
        <taxon>Guyparkeria</taxon>
    </lineage>
</organism>
<dbReference type="RefSeq" id="WP_322521820.1">
    <property type="nucleotide sequence ID" value="NZ_CP140153.1"/>
</dbReference>
<dbReference type="InterPro" id="IPR052155">
    <property type="entry name" value="Biofilm_reg_signaling"/>
</dbReference>
<dbReference type="SUPFAM" id="SSF55781">
    <property type="entry name" value="GAF domain-like"/>
    <property type="match status" value="1"/>
</dbReference>
<dbReference type="Pfam" id="PF00990">
    <property type="entry name" value="GGDEF"/>
    <property type="match status" value="1"/>
</dbReference>
<dbReference type="SUPFAM" id="SSF141868">
    <property type="entry name" value="EAL domain-like"/>
    <property type="match status" value="1"/>
</dbReference>
<dbReference type="InterPro" id="IPR013655">
    <property type="entry name" value="PAS_fold_3"/>
</dbReference>
<reference evidence="6 7" key="1">
    <citation type="submission" date="2023-11" db="EMBL/GenBank/DDBJ databases">
        <title>MicrobeMod: A computational toolkit for identifying prokaryotic methylation and restriction-modification with nanopore sequencing.</title>
        <authorList>
            <person name="Crits-Christoph A."/>
            <person name="Kang S.C."/>
            <person name="Lee H."/>
            <person name="Ostrov N."/>
        </authorList>
    </citation>
    <scope>NUCLEOTIDE SEQUENCE [LARGE SCALE GENOMIC DNA]</scope>
    <source>
        <strain evidence="6 7">ATCC 49870</strain>
    </source>
</reference>
<dbReference type="InterPro" id="IPR000700">
    <property type="entry name" value="PAS-assoc_C"/>
</dbReference>
<dbReference type="SUPFAM" id="SSF55073">
    <property type="entry name" value="Nucleotide cyclase"/>
    <property type="match status" value="1"/>
</dbReference>
<dbReference type="Pfam" id="PF13185">
    <property type="entry name" value="GAF_2"/>
    <property type="match status" value="1"/>
</dbReference>
<dbReference type="CDD" id="cd01948">
    <property type="entry name" value="EAL"/>
    <property type="match status" value="1"/>
</dbReference>
<dbReference type="Gene3D" id="3.30.70.270">
    <property type="match status" value="1"/>
</dbReference>
<dbReference type="InterPro" id="IPR029016">
    <property type="entry name" value="GAF-like_dom_sf"/>
</dbReference>
<feature type="domain" description="PAS" evidence="2">
    <location>
        <begin position="759"/>
        <end position="795"/>
    </location>
</feature>
<feature type="transmembrane region" description="Helical" evidence="1">
    <location>
        <begin position="16"/>
        <end position="34"/>
    </location>
</feature>
<evidence type="ECO:0000313" key="7">
    <source>
        <dbReference type="Proteomes" id="UP001327459"/>
    </source>
</evidence>
<feature type="transmembrane region" description="Helical" evidence="1">
    <location>
        <begin position="426"/>
        <end position="444"/>
    </location>
</feature>